<dbReference type="RefSeq" id="WP_344661771.1">
    <property type="nucleotide sequence ID" value="NZ_BAAAQM010000060.1"/>
</dbReference>
<comment type="caution">
    <text evidence="2">The sequence shown here is derived from an EMBL/GenBank/DDBJ whole genome shotgun (WGS) entry which is preliminary data.</text>
</comment>
<protein>
    <recommendedName>
        <fullName evidence="1">Methyltransferase domain-containing protein</fullName>
    </recommendedName>
</protein>
<feature type="domain" description="Methyltransferase" evidence="1">
    <location>
        <begin position="54"/>
        <end position="174"/>
    </location>
</feature>
<evidence type="ECO:0000259" key="1">
    <source>
        <dbReference type="Pfam" id="PF12147"/>
    </source>
</evidence>
<gene>
    <name evidence="2" type="ORF">GCM10009838_73190</name>
</gene>
<dbReference type="Pfam" id="PF12147">
    <property type="entry name" value="Methyltransf_20"/>
    <property type="match status" value="1"/>
</dbReference>
<dbReference type="InterPro" id="IPR022744">
    <property type="entry name" value="MeTrfase_dom_put"/>
</dbReference>
<evidence type="ECO:0000313" key="3">
    <source>
        <dbReference type="Proteomes" id="UP001499854"/>
    </source>
</evidence>
<dbReference type="Gene3D" id="3.40.50.150">
    <property type="entry name" value="Vaccinia Virus protein VP39"/>
    <property type="match status" value="1"/>
</dbReference>
<dbReference type="EMBL" id="BAAAQM010000060">
    <property type="protein sequence ID" value="GAA1997325.1"/>
    <property type="molecule type" value="Genomic_DNA"/>
</dbReference>
<dbReference type="CDD" id="cd02440">
    <property type="entry name" value="AdoMet_MTases"/>
    <property type="match status" value="1"/>
</dbReference>
<organism evidence="2 3">
    <name type="scientific">Catenulispora subtropica</name>
    <dbReference type="NCBI Taxonomy" id="450798"/>
    <lineage>
        <taxon>Bacteria</taxon>
        <taxon>Bacillati</taxon>
        <taxon>Actinomycetota</taxon>
        <taxon>Actinomycetes</taxon>
        <taxon>Catenulisporales</taxon>
        <taxon>Catenulisporaceae</taxon>
        <taxon>Catenulispora</taxon>
    </lineage>
</organism>
<proteinExistence type="predicted"/>
<dbReference type="Proteomes" id="UP001499854">
    <property type="component" value="Unassembled WGS sequence"/>
</dbReference>
<keyword evidence="3" id="KW-1185">Reference proteome</keyword>
<reference evidence="2 3" key="1">
    <citation type="journal article" date="2019" name="Int. J. Syst. Evol. Microbiol.">
        <title>The Global Catalogue of Microorganisms (GCM) 10K type strain sequencing project: providing services to taxonomists for standard genome sequencing and annotation.</title>
        <authorList>
            <consortium name="The Broad Institute Genomics Platform"/>
            <consortium name="The Broad Institute Genome Sequencing Center for Infectious Disease"/>
            <person name="Wu L."/>
            <person name="Ma J."/>
        </authorList>
    </citation>
    <scope>NUCLEOTIDE SEQUENCE [LARGE SCALE GENOMIC DNA]</scope>
    <source>
        <strain evidence="2 3">JCM 16013</strain>
    </source>
</reference>
<evidence type="ECO:0000313" key="2">
    <source>
        <dbReference type="EMBL" id="GAA1997325.1"/>
    </source>
</evidence>
<dbReference type="InterPro" id="IPR029063">
    <property type="entry name" value="SAM-dependent_MTases_sf"/>
</dbReference>
<sequence length="228" mass="24416">MISHDAIVGQGKAIMTGLRDWKPWFAAYDDPASPLASRLAVVRDGISRALRETAPGPIRILSLCAGEGRDVIPVVAAHPRRADVTARLVEFDPEIADVARRAVAEAGLADAFDVVTGDAADPARFAGFGPADLLLLCGIFGNISDADIAHTVANAAGLTARHGTVIWTRHRREPNLVPSIHGWFAEAGFTSLWESDPALPESIYVAGHRQDRDPAPLRGDAKLFTFIK</sequence>
<name>A0ABN2T2N6_9ACTN</name>
<accession>A0ABN2T2N6</accession>
<dbReference type="SUPFAM" id="SSF53335">
    <property type="entry name" value="S-adenosyl-L-methionine-dependent methyltransferases"/>
    <property type="match status" value="1"/>
</dbReference>